<sequence length="30" mass="3246">MILMFAALIGLFSPELTGLSQLSFRISSSD</sequence>
<proteinExistence type="predicted"/>
<dbReference type="EMBL" id="GBRH01225019">
    <property type="protein sequence ID" value="JAD72876.1"/>
    <property type="molecule type" value="Transcribed_RNA"/>
</dbReference>
<accession>A0A0A9CBB2</accession>
<reference evidence="1" key="1">
    <citation type="submission" date="2014-09" db="EMBL/GenBank/DDBJ databases">
        <authorList>
            <person name="Magalhaes I.L.F."/>
            <person name="Oliveira U."/>
            <person name="Santos F.R."/>
            <person name="Vidigal T.H.D.A."/>
            <person name="Brescovit A.D."/>
            <person name="Santos A.J."/>
        </authorList>
    </citation>
    <scope>NUCLEOTIDE SEQUENCE</scope>
    <source>
        <tissue evidence="1">Shoot tissue taken approximately 20 cm above the soil surface</tissue>
    </source>
</reference>
<name>A0A0A9CBB2_ARUDO</name>
<reference evidence="1" key="2">
    <citation type="journal article" date="2015" name="Data Brief">
        <title>Shoot transcriptome of the giant reed, Arundo donax.</title>
        <authorList>
            <person name="Barrero R.A."/>
            <person name="Guerrero F.D."/>
            <person name="Moolhuijzen P."/>
            <person name="Goolsby J.A."/>
            <person name="Tidwell J."/>
            <person name="Bellgard S.E."/>
            <person name="Bellgard M.I."/>
        </authorList>
    </citation>
    <scope>NUCLEOTIDE SEQUENCE</scope>
    <source>
        <tissue evidence="1">Shoot tissue taken approximately 20 cm above the soil surface</tissue>
    </source>
</reference>
<dbReference type="AlphaFoldDB" id="A0A0A9CBB2"/>
<protein>
    <submittedName>
        <fullName evidence="1">Uncharacterized protein</fullName>
    </submittedName>
</protein>
<organism evidence="1">
    <name type="scientific">Arundo donax</name>
    <name type="common">Giant reed</name>
    <name type="synonym">Donax arundinaceus</name>
    <dbReference type="NCBI Taxonomy" id="35708"/>
    <lineage>
        <taxon>Eukaryota</taxon>
        <taxon>Viridiplantae</taxon>
        <taxon>Streptophyta</taxon>
        <taxon>Embryophyta</taxon>
        <taxon>Tracheophyta</taxon>
        <taxon>Spermatophyta</taxon>
        <taxon>Magnoliopsida</taxon>
        <taxon>Liliopsida</taxon>
        <taxon>Poales</taxon>
        <taxon>Poaceae</taxon>
        <taxon>PACMAD clade</taxon>
        <taxon>Arundinoideae</taxon>
        <taxon>Arundineae</taxon>
        <taxon>Arundo</taxon>
    </lineage>
</organism>
<evidence type="ECO:0000313" key="1">
    <source>
        <dbReference type="EMBL" id="JAD72876.1"/>
    </source>
</evidence>